<dbReference type="PANTHER" id="PTHR47785">
    <property type="entry name" value="ZN(II)2CYS6 TRANSCRIPTION FACTOR (EUROFUNG)-RELATED-RELATED"/>
    <property type="match status" value="1"/>
</dbReference>
<dbReference type="CDD" id="cd00067">
    <property type="entry name" value="GAL4"/>
    <property type="match status" value="1"/>
</dbReference>
<dbReference type="OrthoDB" id="4356994at2759"/>
<dbReference type="AlphaFoldDB" id="A0A3D8SP19"/>
<dbReference type="SMART" id="SM00066">
    <property type="entry name" value="GAL4"/>
    <property type="match status" value="1"/>
</dbReference>
<dbReference type="Pfam" id="PF00172">
    <property type="entry name" value="Zn_clus"/>
    <property type="match status" value="1"/>
</dbReference>
<protein>
    <recommendedName>
        <fullName evidence="2">Zn(2)-C6 fungal-type domain-containing protein</fullName>
    </recommendedName>
</protein>
<proteinExistence type="predicted"/>
<dbReference type="GO" id="GO:0008270">
    <property type="term" value="F:zinc ion binding"/>
    <property type="evidence" value="ECO:0007669"/>
    <property type="project" value="InterPro"/>
</dbReference>
<keyword evidence="4" id="KW-1185">Reference proteome</keyword>
<accession>A0A3D8SP19</accession>
<reference evidence="3 4" key="1">
    <citation type="journal article" date="2018" name="IMA Fungus">
        <title>IMA Genome-F 9: Draft genome sequence of Annulohypoxylon stygium, Aspergillus mulundensis, Berkeleyomyces basicola (syn. Thielaviopsis basicola), Ceratocystis smalleyi, two Cercospora beticola strains, Coleophoma cylindrospora, Fusarium fracticaudum, Phialophora cf. hyalina, and Morchella septimelata.</title>
        <authorList>
            <person name="Wingfield B.D."/>
            <person name="Bills G.F."/>
            <person name="Dong Y."/>
            <person name="Huang W."/>
            <person name="Nel W.J."/>
            <person name="Swalarsk-Parry B.S."/>
            <person name="Vaghefi N."/>
            <person name="Wilken P.M."/>
            <person name="An Z."/>
            <person name="de Beer Z.W."/>
            <person name="De Vos L."/>
            <person name="Chen L."/>
            <person name="Duong T.A."/>
            <person name="Gao Y."/>
            <person name="Hammerbacher A."/>
            <person name="Kikkert J.R."/>
            <person name="Li Y."/>
            <person name="Li H."/>
            <person name="Li K."/>
            <person name="Li Q."/>
            <person name="Liu X."/>
            <person name="Ma X."/>
            <person name="Naidoo K."/>
            <person name="Pethybridge S.J."/>
            <person name="Sun J."/>
            <person name="Steenkamp E.T."/>
            <person name="van der Nest M.A."/>
            <person name="van Wyk S."/>
            <person name="Wingfield M.J."/>
            <person name="Xiong C."/>
            <person name="Yue Q."/>
            <person name="Zhang X."/>
        </authorList>
    </citation>
    <scope>NUCLEOTIDE SEQUENCE [LARGE SCALE GENOMIC DNA]</scope>
    <source>
        <strain evidence="3 4">BP5796</strain>
    </source>
</reference>
<dbReference type="EMBL" id="PDLN01000004">
    <property type="protein sequence ID" value="RDW87538.1"/>
    <property type="molecule type" value="Genomic_DNA"/>
</dbReference>
<dbReference type="Gene3D" id="4.10.240.10">
    <property type="entry name" value="Zn(2)-C6 fungal-type DNA-binding domain"/>
    <property type="match status" value="1"/>
</dbReference>
<dbReference type="CDD" id="cd12148">
    <property type="entry name" value="fungal_TF_MHR"/>
    <property type="match status" value="1"/>
</dbReference>
<dbReference type="Proteomes" id="UP000256328">
    <property type="component" value="Unassembled WGS sequence"/>
</dbReference>
<dbReference type="PANTHER" id="PTHR47785:SF5">
    <property type="entry name" value="ZN(II)2CYS6 TRANSCRIPTION FACTOR (EUROFUNG)"/>
    <property type="match status" value="1"/>
</dbReference>
<gene>
    <name evidence="3" type="ORF">BP5796_03232</name>
</gene>
<evidence type="ECO:0000313" key="3">
    <source>
        <dbReference type="EMBL" id="RDW87538.1"/>
    </source>
</evidence>
<keyword evidence="1" id="KW-0539">Nucleus</keyword>
<dbReference type="InterPro" id="IPR053181">
    <property type="entry name" value="EcdB-like_regulator"/>
</dbReference>
<evidence type="ECO:0000256" key="1">
    <source>
        <dbReference type="ARBA" id="ARBA00023242"/>
    </source>
</evidence>
<dbReference type="InterPro" id="IPR001138">
    <property type="entry name" value="Zn2Cys6_DnaBD"/>
</dbReference>
<dbReference type="GO" id="GO:0000981">
    <property type="term" value="F:DNA-binding transcription factor activity, RNA polymerase II-specific"/>
    <property type="evidence" value="ECO:0007669"/>
    <property type="project" value="InterPro"/>
</dbReference>
<name>A0A3D8SP19_9HELO</name>
<evidence type="ECO:0000259" key="2">
    <source>
        <dbReference type="PROSITE" id="PS50048"/>
    </source>
</evidence>
<dbReference type="SUPFAM" id="SSF57701">
    <property type="entry name" value="Zn2/Cys6 DNA-binding domain"/>
    <property type="match status" value="1"/>
</dbReference>
<evidence type="ECO:0000313" key="4">
    <source>
        <dbReference type="Proteomes" id="UP000256328"/>
    </source>
</evidence>
<organism evidence="3 4">
    <name type="scientific">Coleophoma crateriformis</name>
    <dbReference type="NCBI Taxonomy" id="565419"/>
    <lineage>
        <taxon>Eukaryota</taxon>
        <taxon>Fungi</taxon>
        <taxon>Dikarya</taxon>
        <taxon>Ascomycota</taxon>
        <taxon>Pezizomycotina</taxon>
        <taxon>Leotiomycetes</taxon>
        <taxon>Helotiales</taxon>
        <taxon>Dermateaceae</taxon>
        <taxon>Coleophoma</taxon>
    </lineage>
</organism>
<dbReference type="InterPro" id="IPR036864">
    <property type="entry name" value="Zn2-C6_fun-type_DNA-bd_sf"/>
</dbReference>
<sequence>MEGASSLPLGISTSRAPSYQRRRAGNACLVCRSRKTKCDNQRPICGFCALTGGDCRYVDSSPSQFDRASLAILQRLGQLESTLIKHIDESSATLATIRGQRSITHKLFNQDGLSRNHQESRHTSTELHDESIFLSDETPSAPDIDWNEMPERSNMPPNGEMLLSSSDMSMDSVLRWPIFGRSVPHLQRMLETPTVERIGEHNNQMRSDNRERISRIGTTLLNLDSQVVNALVENFLAHNHIKNPILDVVSLQADVRGFAETGPQWDSKSCLILLVCAVSSLSAPLENELQPGPSKNADQLAVAEAYFQASQRRIGMLYHENTIVAAQCSFLTAVYLMSKLEILAAWKSFVQASSQCLGWMKSQGWQRDISILRDDNTEMGVAPGLERDRKRLHDRHIEESLYWSCLKSELEVRFELSLPGSGLCEMDYPHLFPDPPSDVPEDGTSPEDCEAVWSSPRTLNHSTDRQNLERAWYFYLAEIALKRMINNVIIRHHYQRQRNTQRPSAENDLEQNVLEFDMQVQKWYETLPSSMSFTQEAGAHTTDILRLILRSHLIDIRLSVRFPAIQKILSTEAPVSIDSVSATHLRIAREGLESAAACIESNRPSFYHRHQGSWLMLRSVTRCSLHILGVALNCNAVAESREHQQSLEDRILPQKWKSLLAEVRMMLEYWSDENNDVKALDRLFKELLSSYEKLSGLH</sequence>
<feature type="domain" description="Zn(2)-C6 fungal-type" evidence="2">
    <location>
        <begin position="27"/>
        <end position="57"/>
    </location>
</feature>
<comment type="caution">
    <text evidence="3">The sequence shown here is derived from an EMBL/GenBank/DDBJ whole genome shotgun (WGS) entry which is preliminary data.</text>
</comment>
<dbReference type="PROSITE" id="PS00463">
    <property type="entry name" value="ZN2_CY6_FUNGAL_1"/>
    <property type="match status" value="1"/>
</dbReference>
<dbReference type="PROSITE" id="PS50048">
    <property type="entry name" value="ZN2_CY6_FUNGAL_2"/>
    <property type="match status" value="1"/>
</dbReference>